<evidence type="ECO:0000256" key="5">
    <source>
        <dbReference type="ARBA" id="ARBA00023186"/>
    </source>
</evidence>
<evidence type="ECO:0000313" key="10">
    <source>
        <dbReference type="Proteomes" id="UP000286954"/>
    </source>
</evidence>
<name>A0A3T0E7V7_9PROT</name>
<dbReference type="PANTHER" id="PTHR47637:SF1">
    <property type="entry name" value="CHAPERONE SURA"/>
    <property type="match status" value="1"/>
</dbReference>
<evidence type="ECO:0000256" key="3">
    <source>
        <dbReference type="ARBA" id="ARBA00022764"/>
    </source>
</evidence>
<dbReference type="InterPro" id="IPR027304">
    <property type="entry name" value="Trigger_fact/SurA_dom_sf"/>
</dbReference>
<evidence type="ECO:0000256" key="6">
    <source>
        <dbReference type="ARBA" id="ARBA00023235"/>
    </source>
</evidence>
<dbReference type="Pfam" id="PF00639">
    <property type="entry name" value="Rotamase"/>
    <property type="match status" value="1"/>
</dbReference>
<evidence type="ECO:0000256" key="4">
    <source>
        <dbReference type="ARBA" id="ARBA00023110"/>
    </source>
</evidence>
<evidence type="ECO:0000256" key="2">
    <source>
        <dbReference type="ARBA" id="ARBA00022729"/>
    </source>
</evidence>
<proteinExistence type="predicted"/>
<dbReference type="SUPFAM" id="SSF109998">
    <property type="entry name" value="Triger factor/SurA peptide-binding domain-like"/>
    <property type="match status" value="1"/>
</dbReference>
<dbReference type="InterPro" id="IPR046357">
    <property type="entry name" value="PPIase_dom_sf"/>
</dbReference>
<dbReference type="InterPro" id="IPR015391">
    <property type="entry name" value="SurA_N"/>
</dbReference>
<keyword evidence="6 9" id="KW-0413">Isomerase</keyword>
<keyword evidence="2" id="KW-0732">Signal</keyword>
<keyword evidence="10" id="KW-1185">Reference proteome</keyword>
<dbReference type="PANTHER" id="PTHR47637">
    <property type="entry name" value="CHAPERONE SURA"/>
    <property type="match status" value="1"/>
</dbReference>
<gene>
    <name evidence="9" type="ORF">X907_0820</name>
</gene>
<protein>
    <recommendedName>
        <fullName evidence="1">Parvulin-like PPIase</fullName>
    </recommendedName>
    <alternativeName>
        <fullName evidence="7">Peptidyl-prolyl cis-trans isomerase plp</fullName>
    </alternativeName>
    <alternativeName>
        <fullName evidence="8">Rotamase plp</fullName>
    </alternativeName>
</protein>
<organism evidence="9 10">
    <name type="scientific">Glycocaulis alkaliphilus</name>
    <dbReference type="NCBI Taxonomy" id="1434191"/>
    <lineage>
        <taxon>Bacteria</taxon>
        <taxon>Pseudomonadati</taxon>
        <taxon>Pseudomonadota</taxon>
        <taxon>Alphaproteobacteria</taxon>
        <taxon>Maricaulales</taxon>
        <taxon>Maricaulaceae</taxon>
        <taxon>Glycocaulis</taxon>
    </lineage>
</organism>
<dbReference type="Pfam" id="PF09312">
    <property type="entry name" value="SurA_N"/>
    <property type="match status" value="1"/>
</dbReference>
<dbReference type="Gene3D" id="1.10.4030.10">
    <property type="entry name" value="Porin chaperone SurA, peptide-binding domain"/>
    <property type="match status" value="1"/>
</dbReference>
<dbReference type="InterPro" id="IPR000297">
    <property type="entry name" value="PPIase_PpiC"/>
</dbReference>
<dbReference type="InterPro" id="IPR050280">
    <property type="entry name" value="OMP_Chaperone_SurA"/>
</dbReference>
<evidence type="ECO:0000256" key="1">
    <source>
        <dbReference type="ARBA" id="ARBA00018370"/>
    </source>
</evidence>
<keyword evidence="3" id="KW-0574">Periplasm</keyword>
<accession>A0A3T0E7V7</accession>
<dbReference type="RefSeq" id="WP_233352515.1">
    <property type="nucleotide sequence ID" value="NZ_BMFB01000002.1"/>
</dbReference>
<keyword evidence="5" id="KW-0143">Chaperone</keyword>
<evidence type="ECO:0000256" key="8">
    <source>
        <dbReference type="ARBA" id="ARBA00031484"/>
    </source>
</evidence>
<dbReference type="EMBL" id="CP018911">
    <property type="protein sequence ID" value="AZU03364.1"/>
    <property type="molecule type" value="Genomic_DNA"/>
</dbReference>
<dbReference type="SUPFAM" id="SSF54534">
    <property type="entry name" value="FKBP-like"/>
    <property type="match status" value="1"/>
</dbReference>
<evidence type="ECO:0000313" key="9">
    <source>
        <dbReference type="EMBL" id="AZU03364.1"/>
    </source>
</evidence>
<dbReference type="GO" id="GO:0003755">
    <property type="term" value="F:peptidyl-prolyl cis-trans isomerase activity"/>
    <property type="evidence" value="ECO:0007669"/>
    <property type="project" value="UniProtKB-KW"/>
</dbReference>
<evidence type="ECO:0000256" key="7">
    <source>
        <dbReference type="ARBA" id="ARBA00030642"/>
    </source>
</evidence>
<reference evidence="9 10" key="1">
    <citation type="submission" date="2016-12" db="EMBL/GenBank/DDBJ databases">
        <title>The genome of dimorphic prosthecate Glycocaulis alkaliphilus 6b-8t, isolated from crude oil dictates its adaptability in petroleum environments.</title>
        <authorList>
            <person name="Wu X.-L."/>
            <person name="Geng S."/>
        </authorList>
    </citation>
    <scope>NUCLEOTIDE SEQUENCE [LARGE SCALE GENOMIC DNA]</scope>
    <source>
        <strain evidence="9 10">6B-8</strain>
    </source>
</reference>
<dbReference type="PROSITE" id="PS50198">
    <property type="entry name" value="PPIC_PPIASE_2"/>
    <property type="match status" value="1"/>
</dbReference>
<dbReference type="KEGG" id="gak:X907_0820"/>
<dbReference type="Proteomes" id="UP000286954">
    <property type="component" value="Chromosome"/>
</dbReference>
<keyword evidence="4" id="KW-0697">Rotamase</keyword>
<dbReference type="Gene3D" id="3.10.50.40">
    <property type="match status" value="1"/>
</dbReference>
<dbReference type="AlphaFoldDB" id="A0A3T0E7V7"/>
<sequence length="417" mass="44952">MPISSLKRLMLCLAAPFGLVLAAGAQAQQVEGIAAIVNDQPITTYEVRDRMRFILTTSGIQPTEEVLGQVQEQALRSLVEETLQLQTARRYEVPITEEEVDEAIADIAARNGVTVADIQADLESAGASIDTMRQQLRAEIAWSYLVSGRYRSRIRVSDAQIESALDRLAESASQTQYRVAEILVNLPASGDEADAERRITTIYRALEQGAPFPAVAEQLSDAPTAASGGDAGWLSAAQVRPQVAQVLQQMPVGSISNPIRVPGGYMIVALADRRDGQVTEQFTLQQVTLVTSQVTPERRQALERAASRAQGCSNVQAAFESVPQAIVTDIGTVGANALVPQIRSALSGLQNGQASPVLETAAGLQVFILCERRLGGPGLPGSNEIENQIVNQQLSLLARRWLRDLRNDATVEMVGDF</sequence>